<feature type="compositionally biased region" description="Polar residues" evidence="5">
    <location>
        <begin position="847"/>
        <end position="859"/>
    </location>
</feature>
<dbReference type="RefSeq" id="WP_190888384.1">
    <property type="nucleotide sequence ID" value="NZ_JACWZY010000015.1"/>
</dbReference>
<dbReference type="NCBIfam" id="TIGR02604">
    <property type="entry name" value="Piru_Ver_Nterm"/>
    <property type="match status" value="1"/>
</dbReference>
<feature type="region of interest" description="Disordered" evidence="5">
    <location>
        <begin position="847"/>
        <end position="870"/>
    </location>
</feature>
<dbReference type="InterPro" id="IPR036909">
    <property type="entry name" value="Cyt_c-like_dom_sf"/>
</dbReference>
<dbReference type="SUPFAM" id="SSF46626">
    <property type="entry name" value="Cytochrome c"/>
    <property type="match status" value="1"/>
</dbReference>
<dbReference type="InterPro" id="IPR011041">
    <property type="entry name" value="Quinoprot_gluc/sorb_DH_b-prop"/>
</dbReference>
<dbReference type="InterPro" id="IPR013427">
    <property type="entry name" value="Haem-bd_dom_put"/>
</dbReference>
<evidence type="ECO:0000256" key="5">
    <source>
        <dbReference type="SAM" id="MobiDB-lite"/>
    </source>
</evidence>
<dbReference type="Gene3D" id="1.10.760.10">
    <property type="entry name" value="Cytochrome c-like domain"/>
    <property type="match status" value="1"/>
</dbReference>
<dbReference type="EMBL" id="JACWZY010000015">
    <property type="protein sequence ID" value="MBD2702532.1"/>
    <property type="molecule type" value="Genomic_DNA"/>
</dbReference>
<dbReference type="PANTHER" id="PTHR33546:SF1">
    <property type="entry name" value="LARGE, MULTIFUNCTIONAL SECRETED PROTEIN"/>
    <property type="match status" value="1"/>
</dbReference>
<dbReference type="PANTHER" id="PTHR33546">
    <property type="entry name" value="LARGE, MULTIFUNCTIONAL SECRETED PROTEIN-RELATED"/>
    <property type="match status" value="1"/>
</dbReference>
<dbReference type="SUPFAM" id="SSF50952">
    <property type="entry name" value="Soluble quinoprotein glucose dehydrogenase"/>
    <property type="match status" value="1"/>
</dbReference>
<dbReference type="NCBIfam" id="TIGR02603">
    <property type="entry name" value="CxxCH_TIGR02603"/>
    <property type="match status" value="1"/>
</dbReference>
<dbReference type="PROSITE" id="PS51007">
    <property type="entry name" value="CYTC"/>
    <property type="match status" value="1"/>
</dbReference>
<dbReference type="SUPFAM" id="SSF48371">
    <property type="entry name" value="ARM repeat"/>
    <property type="match status" value="1"/>
</dbReference>
<dbReference type="InterPro" id="IPR016024">
    <property type="entry name" value="ARM-type_fold"/>
</dbReference>
<dbReference type="GO" id="GO:0046872">
    <property type="term" value="F:metal ion binding"/>
    <property type="evidence" value="ECO:0007669"/>
    <property type="project" value="UniProtKB-KW"/>
</dbReference>
<dbReference type="InterPro" id="IPR055557">
    <property type="entry name" value="DUF7133"/>
</dbReference>
<dbReference type="InterPro" id="IPR011989">
    <property type="entry name" value="ARM-like"/>
</dbReference>
<evidence type="ECO:0000313" key="7">
    <source>
        <dbReference type="EMBL" id="MBD2702532.1"/>
    </source>
</evidence>
<keyword evidence="1 4" id="KW-0349">Heme</keyword>
<evidence type="ECO:0000313" key="8">
    <source>
        <dbReference type="Proteomes" id="UP000598820"/>
    </source>
</evidence>
<evidence type="ECO:0000256" key="4">
    <source>
        <dbReference type="PROSITE-ProRule" id="PRU00433"/>
    </source>
</evidence>
<evidence type="ECO:0000259" key="6">
    <source>
        <dbReference type="PROSITE" id="PS51007"/>
    </source>
</evidence>
<dbReference type="InterPro" id="IPR009056">
    <property type="entry name" value="Cyt_c-like_dom"/>
</dbReference>
<dbReference type="InterPro" id="IPR011042">
    <property type="entry name" value="6-blade_b-propeller_TolB-like"/>
</dbReference>
<dbReference type="Gene3D" id="1.25.10.10">
    <property type="entry name" value="Leucine-rich Repeat Variant"/>
    <property type="match status" value="1"/>
</dbReference>
<organism evidence="7 8">
    <name type="scientific">Spirosoma profusum</name>
    <dbReference type="NCBI Taxonomy" id="2771354"/>
    <lineage>
        <taxon>Bacteria</taxon>
        <taxon>Pseudomonadati</taxon>
        <taxon>Bacteroidota</taxon>
        <taxon>Cytophagia</taxon>
        <taxon>Cytophagales</taxon>
        <taxon>Cytophagaceae</taxon>
        <taxon>Spirosoma</taxon>
    </lineage>
</organism>
<keyword evidence="3 4" id="KW-0408">Iron</keyword>
<dbReference type="Pfam" id="PF23500">
    <property type="entry name" value="DUF7133"/>
    <property type="match status" value="1"/>
</dbReference>
<accession>A0A926XXI3</accession>
<reference evidence="7" key="1">
    <citation type="submission" date="2020-09" db="EMBL/GenBank/DDBJ databases">
        <authorList>
            <person name="Kim M.K."/>
        </authorList>
    </citation>
    <scope>NUCLEOTIDE SEQUENCE</scope>
    <source>
        <strain evidence="7">BT702</strain>
    </source>
</reference>
<evidence type="ECO:0000256" key="1">
    <source>
        <dbReference type="ARBA" id="ARBA00022617"/>
    </source>
</evidence>
<sequence>MKKILSLNPFSLALTTAGLLYLIGPGIQSDKFTTSHQNAVRQRSVIADPDSSRLYLPDDLEVTLWAESPMFFNPTNIDIDARGRVWVTEAVNYRKFNNKAQNRLSHPEGERVMILEDTDGDGKADNSKAFVTDTSLVSPLGIAVVGNKVIVSAAPNLVMYTDNNGDDVPDQKEIILTGFGGLDHDHSLHSVVAGPDGKYYFNTGNAGPHVVTDKNGWTLRSGSLYTGGTPYNKINHGNQVSDDGRIWTGGMALRIDRDASNLKVMGHNFRNNYETAVDSYGNMWQNDNDDQVVACRTSWLMEGANAGYFSTDGTRYWQGDQRPGQTVPTAHWHQEDPNVMPVGDITGAGSPTGMVYYEGDELGPQYRGMLLSAEAGRNVIFGYKPEVSGAGYRLQRTNFISSVAEDNPNYKWNDIDNDSRKWFRPSDVAVGPDGALYIADWYDPVVGGHQMKDSKGYGRIYRITPKGKKLTVPKIDLSNTKGQIAALLNPAINVRMLGFEALREQGEKVVEPVMALLTAPNPFHRARAIYLLAQLGAEGQFEVERLLKAVDAPVRATALRALRSITPENSKANPALTASQKALMPLLGNLSTDRSPAVRREVAVAIRDVPYYDCRLLLLNLVKGYDGQDPYYLNALGEAADGKAEPLFADLLTTLPEDPTKWDKRTANLVWELHPATAVTQLKKRIESPEISADDKRQAIVTLGFIRTAAAAKIMVDLTKSDDKDVAQQAAYWTNFRKGNDWAKLLKWEDVMPTKLSAEEQKMLASRQVLLDEYKSESEKRRMALEMASNPEGGKILVGLAADKRLPDNLMTAIAPVILKNPDQTVRTMAKEYFSVKQETPVVIESTTPTETKPQTAATESVPARVTESSASVSSDPAIAEIAMLTGSPQTGRSIFNKSCSTCHRHGKQGNDIGPELTEIHQKFDKNGLLDAILHPSAGLAFGYEPWLVTTKKGQAFYGFLVSDGEQTVVVKGVTGVKHTVPTDQVVSRKQFKNSLMPDPNSLGLNHQQLADLTAFLLKQ</sequence>
<comment type="caution">
    <text evidence="7">The sequence shown here is derived from an EMBL/GenBank/DDBJ whole genome shotgun (WGS) entry which is preliminary data.</text>
</comment>
<dbReference type="Proteomes" id="UP000598820">
    <property type="component" value="Unassembled WGS sequence"/>
</dbReference>
<proteinExistence type="predicted"/>
<dbReference type="GO" id="GO:0009055">
    <property type="term" value="F:electron transfer activity"/>
    <property type="evidence" value="ECO:0007669"/>
    <property type="project" value="InterPro"/>
</dbReference>
<keyword evidence="8" id="KW-1185">Reference proteome</keyword>
<gene>
    <name evidence="7" type="ORF">IC229_17930</name>
</gene>
<dbReference type="AlphaFoldDB" id="A0A926XXI3"/>
<keyword evidence="2 4" id="KW-0479">Metal-binding</keyword>
<name>A0A926XXI3_9BACT</name>
<feature type="domain" description="Cytochrome c" evidence="6">
    <location>
        <begin position="887"/>
        <end position="1020"/>
    </location>
</feature>
<evidence type="ECO:0000256" key="3">
    <source>
        <dbReference type="ARBA" id="ARBA00023004"/>
    </source>
</evidence>
<dbReference type="InterPro" id="IPR013428">
    <property type="entry name" value="Membrane-bound_put_N"/>
</dbReference>
<dbReference type="Gene3D" id="2.120.10.30">
    <property type="entry name" value="TolB, C-terminal domain"/>
    <property type="match status" value="1"/>
</dbReference>
<evidence type="ECO:0000256" key="2">
    <source>
        <dbReference type="ARBA" id="ARBA00022723"/>
    </source>
</evidence>
<protein>
    <submittedName>
        <fullName evidence="7">C-type cytochrome</fullName>
    </submittedName>
</protein>
<dbReference type="GO" id="GO:0020037">
    <property type="term" value="F:heme binding"/>
    <property type="evidence" value="ECO:0007669"/>
    <property type="project" value="InterPro"/>
</dbReference>